<keyword evidence="6" id="KW-0539">Nucleus</keyword>
<dbReference type="OrthoDB" id="9439903at2759"/>
<dbReference type="STRING" id="1447883.A0A2B7Y747"/>
<evidence type="ECO:0000313" key="10">
    <source>
        <dbReference type="EMBL" id="PGH16919.1"/>
    </source>
</evidence>
<comment type="caution">
    <text evidence="10">The sequence shown here is derived from an EMBL/GenBank/DDBJ whole genome shotgun (WGS) entry which is preliminary data.</text>
</comment>
<evidence type="ECO:0000256" key="5">
    <source>
        <dbReference type="ARBA" id="ARBA00022833"/>
    </source>
</evidence>
<evidence type="ECO:0000256" key="8">
    <source>
        <dbReference type="SAM" id="MobiDB-lite"/>
    </source>
</evidence>
<evidence type="ECO:0000256" key="1">
    <source>
        <dbReference type="ARBA" id="ARBA00004123"/>
    </source>
</evidence>
<dbReference type="GO" id="GO:0008270">
    <property type="term" value="F:zinc ion binding"/>
    <property type="evidence" value="ECO:0007669"/>
    <property type="project" value="UniProtKB-KW"/>
</dbReference>
<dbReference type="GO" id="GO:0000785">
    <property type="term" value="C:chromatin"/>
    <property type="evidence" value="ECO:0007669"/>
    <property type="project" value="TreeGrafter"/>
</dbReference>
<evidence type="ECO:0000313" key="11">
    <source>
        <dbReference type="Proteomes" id="UP000224634"/>
    </source>
</evidence>
<dbReference type="Proteomes" id="UP000224634">
    <property type="component" value="Unassembled WGS sequence"/>
</dbReference>
<evidence type="ECO:0000256" key="6">
    <source>
        <dbReference type="ARBA" id="ARBA00023242"/>
    </source>
</evidence>
<reference evidence="10 11" key="1">
    <citation type="submission" date="2017-10" db="EMBL/GenBank/DDBJ databases">
        <title>Comparative genomics in systemic dimorphic fungi from Ajellomycetaceae.</title>
        <authorList>
            <person name="Munoz J.F."/>
            <person name="Mcewen J.G."/>
            <person name="Clay O.K."/>
            <person name="Cuomo C.A."/>
        </authorList>
    </citation>
    <scope>NUCLEOTIDE SEQUENCE [LARGE SCALE GENOMIC DNA]</scope>
    <source>
        <strain evidence="10 11">UAMH7299</strain>
    </source>
</reference>
<sequence length="283" mass="30804">MTFPLSTIQAPLWKHLPASSHVGWPGHEPIPLGAFNHADNREPAWGIGSAFVPIGLPHTQSTQGRGGGVPNGPGYPPALPTSQPYVHPITPTPSPTPWAARENAENKGPSAPGDAKSTIMLQKDSDSKFPCSLCSKSYRHAKHLKRHFLRHTGDRPYMCVLCKDTFTRCDILKRHFQRCALRQGNPKGLSHLSHPHAYAHKAKAEGIIPNHHPEDASSFVPTSNGIGRTNSQLNAALPLIDSITTPALPKHPAIPPTRTSNPDAGLYNYARFGETPYNPHRFG</sequence>
<keyword evidence="11" id="KW-1185">Reference proteome</keyword>
<dbReference type="PROSITE" id="PS50157">
    <property type="entry name" value="ZINC_FINGER_C2H2_2"/>
    <property type="match status" value="1"/>
</dbReference>
<evidence type="ECO:0000256" key="4">
    <source>
        <dbReference type="ARBA" id="ARBA00022771"/>
    </source>
</evidence>
<dbReference type="InterPro" id="IPR036236">
    <property type="entry name" value="Znf_C2H2_sf"/>
</dbReference>
<dbReference type="InterPro" id="IPR013087">
    <property type="entry name" value="Znf_C2H2_type"/>
</dbReference>
<keyword evidence="2" id="KW-0479">Metal-binding</keyword>
<feature type="domain" description="C2H2-type" evidence="9">
    <location>
        <begin position="129"/>
        <end position="156"/>
    </location>
</feature>
<dbReference type="GO" id="GO:0005634">
    <property type="term" value="C:nucleus"/>
    <property type="evidence" value="ECO:0007669"/>
    <property type="project" value="UniProtKB-SubCell"/>
</dbReference>
<organism evidence="10 11">
    <name type="scientific">Polytolypa hystricis (strain UAMH7299)</name>
    <dbReference type="NCBI Taxonomy" id="1447883"/>
    <lineage>
        <taxon>Eukaryota</taxon>
        <taxon>Fungi</taxon>
        <taxon>Dikarya</taxon>
        <taxon>Ascomycota</taxon>
        <taxon>Pezizomycotina</taxon>
        <taxon>Eurotiomycetes</taxon>
        <taxon>Eurotiomycetidae</taxon>
        <taxon>Onygenales</taxon>
        <taxon>Onygenales incertae sedis</taxon>
        <taxon>Polytolypa</taxon>
    </lineage>
</organism>
<dbReference type="InterPro" id="IPR051059">
    <property type="entry name" value="VerF-like"/>
</dbReference>
<dbReference type="AlphaFoldDB" id="A0A2B7Y747"/>
<gene>
    <name evidence="10" type="ORF">AJ80_05063</name>
</gene>
<dbReference type="PANTHER" id="PTHR40626">
    <property type="entry name" value="MIP31509P"/>
    <property type="match status" value="1"/>
</dbReference>
<feature type="region of interest" description="Disordered" evidence="8">
    <location>
        <begin position="56"/>
        <end position="117"/>
    </location>
</feature>
<dbReference type="GO" id="GO:0000981">
    <property type="term" value="F:DNA-binding transcription factor activity, RNA polymerase II-specific"/>
    <property type="evidence" value="ECO:0007669"/>
    <property type="project" value="InterPro"/>
</dbReference>
<keyword evidence="4 7" id="KW-0863">Zinc-finger</keyword>
<keyword evidence="3" id="KW-0677">Repeat</keyword>
<evidence type="ECO:0000256" key="2">
    <source>
        <dbReference type="ARBA" id="ARBA00022723"/>
    </source>
</evidence>
<evidence type="ECO:0000256" key="7">
    <source>
        <dbReference type="PROSITE-ProRule" id="PRU00042"/>
    </source>
</evidence>
<dbReference type="SUPFAM" id="SSF57667">
    <property type="entry name" value="beta-beta-alpha zinc fingers"/>
    <property type="match status" value="1"/>
</dbReference>
<dbReference type="PROSITE" id="PS00028">
    <property type="entry name" value="ZINC_FINGER_C2H2_1"/>
    <property type="match status" value="1"/>
</dbReference>
<dbReference type="GO" id="GO:0000978">
    <property type="term" value="F:RNA polymerase II cis-regulatory region sequence-specific DNA binding"/>
    <property type="evidence" value="ECO:0007669"/>
    <property type="project" value="InterPro"/>
</dbReference>
<protein>
    <recommendedName>
        <fullName evidence="9">C2H2-type domain-containing protein</fullName>
    </recommendedName>
</protein>
<evidence type="ECO:0000259" key="9">
    <source>
        <dbReference type="PROSITE" id="PS50157"/>
    </source>
</evidence>
<name>A0A2B7Y747_POLH7</name>
<accession>A0A2B7Y747</accession>
<dbReference type="EMBL" id="PDNA01000070">
    <property type="protein sequence ID" value="PGH16919.1"/>
    <property type="molecule type" value="Genomic_DNA"/>
</dbReference>
<evidence type="ECO:0000256" key="3">
    <source>
        <dbReference type="ARBA" id="ARBA00022737"/>
    </source>
</evidence>
<dbReference type="PANTHER" id="PTHR40626:SF12">
    <property type="entry name" value="RFEC"/>
    <property type="match status" value="1"/>
</dbReference>
<comment type="subcellular location">
    <subcellularLocation>
        <location evidence="1">Nucleus</location>
    </subcellularLocation>
</comment>
<proteinExistence type="predicted"/>
<dbReference type="Gene3D" id="3.30.160.60">
    <property type="entry name" value="Classic Zinc Finger"/>
    <property type="match status" value="2"/>
</dbReference>
<keyword evidence="5" id="KW-0862">Zinc</keyword>